<keyword evidence="5" id="KW-0539">Nucleus</keyword>
<dbReference type="GO" id="GO:0006357">
    <property type="term" value="P:regulation of transcription by RNA polymerase II"/>
    <property type="evidence" value="ECO:0007669"/>
    <property type="project" value="InterPro"/>
</dbReference>
<evidence type="ECO:0008006" key="8">
    <source>
        <dbReference type="Google" id="ProtNLM"/>
    </source>
</evidence>
<comment type="similarity">
    <text evidence="2">Belongs to the Mediator complex subunit 22 family.</text>
</comment>
<dbReference type="GO" id="GO:0003712">
    <property type="term" value="F:transcription coregulator activity"/>
    <property type="evidence" value="ECO:0007669"/>
    <property type="project" value="InterPro"/>
</dbReference>
<comment type="subcellular location">
    <subcellularLocation>
        <location evidence="1">Nucleus</location>
    </subcellularLocation>
</comment>
<dbReference type="GO" id="GO:0016592">
    <property type="term" value="C:mediator complex"/>
    <property type="evidence" value="ECO:0007669"/>
    <property type="project" value="InterPro"/>
</dbReference>
<reference evidence="6 7" key="1">
    <citation type="submission" date="2020-12" db="EMBL/GenBank/DDBJ databases">
        <title>Metabolic potential, ecology and presence of endohyphal bacteria is reflected in genomic diversity of Mucoromycotina.</title>
        <authorList>
            <person name="Muszewska A."/>
            <person name="Okrasinska A."/>
            <person name="Steczkiewicz K."/>
            <person name="Drgas O."/>
            <person name="Orlowska M."/>
            <person name="Perlinska-Lenart U."/>
            <person name="Aleksandrzak-Piekarczyk T."/>
            <person name="Szatraj K."/>
            <person name="Zielenkiewicz U."/>
            <person name="Pilsyk S."/>
            <person name="Malc E."/>
            <person name="Mieczkowski P."/>
            <person name="Kruszewska J.S."/>
            <person name="Biernat P."/>
            <person name="Pawlowska J."/>
        </authorList>
    </citation>
    <scope>NUCLEOTIDE SEQUENCE [LARGE SCALE GENOMIC DNA]</scope>
    <source>
        <strain evidence="6 7">CBS 142.35</strain>
    </source>
</reference>
<dbReference type="EMBL" id="JAEPRB010000283">
    <property type="protein sequence ID" value="KAG2217646.1"/>
    <property type="molecule type" value="Genomic_DNA"/>
</dbReference>
<organism evidence="6 7">
    <name type="scientific">Circinella minor</name>
    <dbReference type="NCBI Taxonomy" id="1195481"/>
    <lineage>
        <taxon>Eukaryota</taxon>
        <taxon>Fungi</taxon>
        <taxon>Fungi incertae sedis</taxon>
        <taxon>Mucoromycota</taxon>
        <taxon>Mucoromycotina</taxon>
        <taxon>Mucoromycetes</taxon>
        <taxon>Mucorales</taxon>
        <taxon>Lichtheimiaceae</taxon>
        <taxon>Circinella</taxon>
    </lineage>
</organism>
<evidence type="ECO:0000313" key="6">
    <source>
        <dbReference type="EMBL" id="KAG2217646.1"/>
    </source>
</evidence>
<dbReference type="PANTHER" id="PTHR12434">
    <property type="entry name" value="MEDIATOR OF RNA POLYMERASE II TRANSCRIPTION SUBUNIT 22"/>
    <property type="match status" value="1"/>
</dbReference>
<dbReference type="PANTHER" id="PTHR12434:SF6">
    <property type="entry name" value="MEDIATOR OF RNA POLYMERASE II TRANSCRIPTION SUBUNIT 22"/>
    <property type="match status" value="1"/>
</dbReference>
<dbReference type="InterPro" id="IPR009332">
    <property type="entry name" value="Med22"/>
</dbReference>
<protein>
    <recommendedName>
        <fullName evidence="8">Mediator of RNA polymerase II transcription subunit 22</fullName>
    </recommendedName>
</protein>
<keyword evidence="4" id="KW-0804">Transcription</keyword>
<dbReference type="Pfam" id="PF06179">
    <property type="entry name" value="Med22"/>
    <property type="match status" value="1"/>
</dbReference>
<evidence type="ECO:0000256" key="1">
    <source>
        <dbReference type="ARBA" id="ARBA00004123"/>
    </source>
</evidence>
<comment type="caution">
    <text evidence="6">The sequence shown here is derived from an EMBL/GenBank/DDBJ whole genome shotgun (WGS) entry which is preliminary data.</text>
</comment>
<evidence type="ECO:0000256" key="4">
    <source>
        <dbReference type="ARBA" id="ARBA00023163"/>
    </source>
</evidence>
<evidence type="ECO:0000256" key="3">
    <source>
        <dbReference type="ARBA" id="ARBA00023015"/>
    </source>
</evidence>
<evidence type="ECO:0000313" key="7">
    <source>
        <dbReference type="Proteomes" id="UP000646827"/>
    </source>
</evidence>
<evidence type="ECO:0000256" key="5">
    <source>
        <dbReference type="ARBA" id="ARBA00023242"/>
    </source>
</evidence>
<proteinExistence type="inferred from homology"/>
<accession>A0A8H7RUX7</accession>
<dbReference type="OrthoDB" id="203279at2759"/>
<dbReference type="AlphaFoldDB" id="A0A8H7RUX7"/>
<gene>
    <name evidence="6" type="ORF">INT45_004222</name>
</gene>
<keyword evidence="3" id="KW-0805">Transcription regulation</keyword>
<sequence>MASTNKVQASGTASARQTLINAEEQYNKRIDDDISKLVDCFTDIVRVGENKDKDKFRVAEEGYQIESQSAQITLLINKNYQVRSAESLLGLITELKQHLLLNDTALLSQLAKQRKQVLNTQSDEIKNTVLKMREELRTTIYDLESVYFRSLKGA</sequence>
<evidence type="ECO:0000256" key="2">
    <source>
        <dbReference type="ARBA" id="ARBA00005942"/>
    </source>
</evidence>
<keyword evidence="7" id="KW-1185">Reference proteome</keyword>
<dbReference type="Proteomes" id="UP000646827">
    <property type="component" value="Unassembled WGS sequence"/>
</dbReference>
<name>A0A8H7RUX7_9FUNG</name>